<keyword evidence="3" id="KW-1185">Reference proteome</keyword>
<protein>
    <submittedName>
        <fullName evidence="2">Uncharacterized protein</fullName>
    </submittedName>
</protein>
<evidence type="ECO:0000313" key="2">
    <source>
        <dbReference type="EMBL" id="TNN78698.1"/>
    </source>
</evidence>
<evidence type="ECO:0000256" key="1">
    <source>
        <dbReference type="SAM" id="MobiDB-lite"/>
    </source>
</evidence>
<organism evidence="2 3">
    <name type="scientific">Liparis tanakae</name>
    <name type="common">Tanaka's snailfish</name>
    <dbReference type="NCBI Taxonomy" id="230148"/>
    <lineage>
        <taxon>Eukaryota</taxon>
        <taxon>Metazoa</taxon>
        <taxon>Chordata</taxon>
        <taxon>Craniata</taxon>
        <taxon>Vertebrata</taxon>
        <taxon>Euteleostomi</taxon>
        <taxon>Actinopterygii</taxon>
        <taxon>Neopterygii</taxon>
        <taxon>Teleostei</taxon>
        <taxon>Neoteleostei</taxon>
        <taxon>Acanthomorphata</taxon>
        <taxon>Eupercaria</taxon>
        <taxon>Perciformes</taxon>
        <taxon>Cottioidei</taxon>
        <taxon>Cottales</taxon>
        <taxon>Liparidae</taxon>
        <taxon>Liparis</taxon>
    </lineage>
</organism>
<name>A0A4Z2ILU3_9TELE</name>
<evidence type="ECO:0000313" key="3">
    <source>
        <dbReference type="Proteomes" id="UP000314294"/>
    </source>
</evidence>
<reference evidence="2 3" key="1">
    <citation type="submission" date="2019-03" db="EMBL/GenBank/DDBJ databases">
        <title>First draft genome of Liparis tanakae, snailfish: a comprehensive survey of snailfish specific genes.</title>
        <authorList>
            <person name="Kim W."/>
            <person name="Song I."/>
            <person name="Jeong J.-H."/>
            <person name="Kim D."/>
            <person name="Kim S."/>
            <person name="Ryu S."/>
            <person name="Song J.Y."/>
            <person name="Lee S.K."/>
        </authorList>
    </citation>
    <scope>NUCLEOTIDE SEQUENCE [LARGE SCALE GENOMIC DNA]</scope>
    <source>
        <tissue evidence="2">Muscle</tissue>
    </source>
</reference>
<dbReference type="AlphaFoldDB" id="A0A4Z2ILU3"/>
<proteinExistence type="predicted"/>
<accession>A0A4Z2ILU3</accession>
<gene>
    <name evidence="2" type="ORF">EYF80_011102</name>
</gene>
<comment type="caution">
    <text evidence="2">The sequence shown here is derived from an EMBL/GenBank/DDBJ whole genome shotgun (WGS) entry which is preliminary data.</text>
</comment>
<dbReference type="Proteomes" id="UP000314294">
    <property type="component" value="Unassembled WGS sequence"/>
</dbReference>
<sequence length="59" mass="6718">MAQKARHGSYMIDNQKRPPGALGGREDKRAPNVEENKEMERSSSRFGKQRELNNTESVT</sequence>
<dbReference type="EMBL" id="SRLO01000071">
    <property type="protein sequence ID" value="TNN78698.1"/>
    <property type="molecule type" value="Genomic_DNA"/>
</dbReference>
<feature type="compositionally biased region" description="Basic and acidic residues" evidence="1">
    <location>
        <begin position="24"/>
        <end position="53"/>
    </location>
</feature>
<feature type="region of interest" description="Disordered" evidence="1">
    <location>
        <begin position="1"/>
        <end position="59"/>
    </location>
</feature>